<organism evidence="5 6">
    <name type="scientific">Ambrosia artemisiifolia</name>
    <name type="common">Common ragweed</name>
    <dbReference type="NCBI Taxonomy" id="4212"/>
    <lineage>
        <taxon>Eukaryota</taxon>
        <taxon>Viridiplantae</taxon>
        <taxon>Streptophyta</taxon>
        <taxon>Embryophyta</taxon>
        <taxon>Tracheophyta</taxon>
        <taxon>Spermatophyta</taxon>
        <taxon>Magnoliopsida</taxon>
        <taxon>eudicotyledons</taxon>
        <taxon>Gunneridae</taxon>
        <taxon>Pentapetalae</taxon>
        <taxon>asterids</taxon>
        <taxon>campanulids</taxon>
        <taxon>Asterales</taxon>
        <taxon>Asteraceae</taxon>
        <taxon>Asteroideae</taxon>
        <taxon>Heliantheae alliance</taxon>
        <taxon>Heliantheae</taxon>
        <taxon>Ambrosia</taxon>
    </lineage>
</organism>
<proteinExistence type="predicted"/>
<dbReference type="InterPro" id="IPR051959">
    <property type="entry name" value="PAK1-Kinase_Regulator"/>
</dbReference>
<evidence type="ECO:0000313" key="5">
    <source>
        <dbReference type="EMBL" id="KAI7741182.1"/>
    </source>
</evidence>
<keyword evidence="1 3" id="KW-0853">WD repeat</keyword>
<evidence type="ECO:0000256" key="4">
    <source>
        <dbReference type="SAM" id="MobiDB-lite"/>
    </source>
</evidence>
<protein>
    <submittedName>
        <fullName evidence="5">Uncharacterized protein</fullName>
    </submittedName>
</protein>
<keyword evidence="2" id="KW-0677">Repeat</keyword>
<dbReference type="EMBL" id="JAMZMK010008252">
    <property type="protein sequence ID" value="KAI7741182.1"/>
    <property type="molecule type" value="Genomic_DNA"/>
</dbReference>
<evidence type="ECO:0000256" key="3">
    <source>
        <dbReference type="PROSITE-ProRule" id="PRU00221"/>
    </source>
</evidence>
<evidence type="ECO:0000256" key="2">
    <source>
        <dbReference type="ARBA" id="ARBA00022737"/>
    </source>
</evidence>
<dbReference type="Gene3D" id="2.130.10.10">
    <property type="entry name" value="YVTN repeat-like/Quinoprotein amine dehydrogenase"/>
    <property type="match status" value="1"/>
</dbReference>
<comment type="caution">
    <text evidence="5">The sequence shown here is derived from an EMBL/GenBank/DDBJ whole genome shotgun (WGS) entry which is preliminary data.</text>
</comment>
<accession>A0AAD5CFY4</accession>
<dbReference type="PROSITE" id="PS50082">
    <property type="entry name" value="WD_REPEATS_2"/>
    <property type="match status" value="1"/>
</dbReference>
<feature type="repeat" description="WD" evidence="3">
    <location>
        <begin position="64"/>
        <end position="80"/>
    </location>
</feature>
<feature type="non-terminal residue" evidence="5">
    <location>
        <position position="130"/>
    </location>
</feature>
<evidence type="ECO:0000313" key="6">
    <source>
        <dbReference type="Proteomes" id="UP001206925"/>
    </source>
</evidence>
<feature type="compositionally biased region" description="Basic and acidic residues" evidence="4">
    <location>
        <begin position="120"/>
        <end position="130"/>
    </location>
</feature>
<evidence type="ECO:0000256" key="1">
    <source>
        <dbReference type="ARBA" id="ARBA00022574"/>
    </source>
</evidence>
<dbReference type="PANTHER" id="PTHR44675">
    <property type="entry name" value="PAK1 INTERACTING PROTEIN 1"/>
    <property type="match status" value="1"/>
</dbReference>
<feature type="region of interest" description="Disordered" evidence="4">
    <location>
        <begin position="111"/>
        <end position="130"/>
    </location>
</feature>
<dbReference type="InterPro" id="IPR015943">
    <property type="entry name" value="WD40/YVTN_repeat-like_dom_sf"/>
</dbReference>
<gene>
    <name evidence="5" type="ORF">M8C21_019361</name>
</gene>
<dbReference type="PANTHER" id="PTHR44675:SF1">
    <property type="entry name" value="P21-ACTIVATED PROTEIN KINASE-INTERACTING PROTEIN 1"/>
    <property type="match status" value="1"/>
</dbReference>
<name>A0AAD5CFY4_AMBAR</name>
<reference evidence="5" key="1">
    <citation type="submission" date="2022-06" db="EMBL/GenBank/DDBJ databases">
        <title>Uncovering the hologenomic basis of an extraordinary plant invasion.</title>
        <authorList>
            <person name="Bieker V.C."/>
            <person name="Martin M.D."/>
            <person name="Gilbert T."/>
            <person name="Hodgins K."/>
            <person name="Battlay P."/>
            <person name="Petersen B."/>
            <person name="Wilson J."/>
        </authorList>
    </citation>
    <scope>NUCLEOTIDE SEQUENCE</scope>
    <source>
        <strain evidence="5">AA19_3_7</strain>
        <tissue evidence="5">Leaf</tissue>
    </source>
</reference>
<dbReference type="Proteomes" id="UP001206925">
    <property type="component" value="Unassembled WGS sequence"/>
</dbReference>
<dbReference type="AlphaFoldDB" id="A0AAD5CFY4"/>
<dbReference type="InterPro" id="IPR036322">
    <property type="entry name" value="WD40_repeat_dom_sf"/>
</dbReference>
<dbReference type="PROSITE" id="PS00678">
    <property type="entry name" value="WD_REPEATS_1"/>
    <property type="match status" value="1"/>
</dbReference>
<dbReference type="InterPro" id="IPR001680">
    <property type="entry name" value="WD40_rpt"/>
</dbReference>
<dbReference type="InterPro" id="IPR019775">
    <property type="entry name" value="WD40_repeat_CS"/>
</dbReference>
<sequence length="130" mass="14015">TRVARLSVGRNGLVYTGGEDRNLTAWDTVSGKVAYCIEDAHSARLKGIVVLSKIDETSDEEPFLVASASSDGIIRVWDVRMAKKDKPTPLAEANTKSRLTCLAGSSVKSLKKRFGGSSDSNKEQDEATEP</sequence>
<keyword evidence="6" id="KW-1185">Reference proteome</keyword>
<dbReference type="SUPFAM" id="SSF50978">
    <property type="entry name" value="WD40 repeat-like"/>
    <property type="match status" value="1"/>
</dbReference>